<keyword evidence="2" id="KW-0614">Plasmid</keyword>
<geneLocation type="plasmid" evidence="2">
    <name>unnamed</name>
</geneLocation>
<proteinExistence type="predicted"/>
<dbReference type="Proteomes" id="UP000317344">
    <property type="component" value="Plasmid unnamed"/>
</dbReference>
<gene>
    <name evidence="2" type="ORF">FO059_18060</name>
</gene>
<dbReference type="RefSeq" id="WP_143910906.1">
    <property type="nucleotide sequence ID" value="NZ_CP041766.1"/>
</dbReference>
<accession>A0A516X905</accession>
<keyword evidence="3" id="KW-1185">Reference proteome</keyword>
<dbReference type="KEGG" id="toy:FO059_18060"/>
<evidence type="ECO:0000313" key="2">
    <source>
        <dbReference type="EMBL" id="QDQ99503.1"/>
    </source>
</evidence>
<organism evidence="2 3">
    <name type="scientific">Tomitella fengzijianii</name>
    <dbReference type="NCBI Taxonomy" id="2597660"/>
    <lineage>
        <taxon>Bacteria</taxon>
        <taxon>Bacillati</taxon>
        <taxon>Actinomycetota</taxon>
        <taxon>Actinomycetes</taxon>
        <taxon>Mycobacteriales</taxon>
        <taxon>Tomitella</taxon>
    </lineage>
</organism>
<feature type="compositionally biased region" description="Low complexity" evidence="1">
    <location>
        <begin position="131"/>
        <end position="145"/>
    </location>
</feature>
<evidence type="ECO:0000256" key="1">
    <source>
        <dbReference type="SAM" id="MobiDB-lite"/>
    </source>
</evidence>
<dbReference type="EMBL" id="CP041766">
    <property type="protein sequence ID" value="QDQ99503.1"/>
    <property type="molecule type" value="Genomic_DNA"/>
</dbReference>
<evidence type="ECO:0000313" key="3">
    <source>
        <dbReference type="Proteomes" id="UP000317344"/>
    </source>
</evidence>
<dbReference type="OrthoDB" id="4793740at2"/>
<name>A0A516X905_9ACTN</name>
<reference evidence="2 3" key="2">
    <citation type="submission" date="2019-07" db="EMBL/GenBank/DDBJ databases">
        <authorList>
            <person name="Huang Y."/>
        </authorList>
    </citation>
    <scope>NUCLEOTIDE SEQUENCE [LARGE SCALE GENOMIC DNA]</scope>
    <source>
        <strain evidence="2 3">HY188</strain>
        <plasmid evidence="2 3">unnamed</plasmid>
    </source>
</reference>
<feature type="region of interest" description="Disordered" evidence="1">
    <location>
        <begin position="124"/>
        <end position="145"/>
    </location>
</feature>
<reference evidence="2 3" key="1">
    <citation type="submission" date="2019-07" db="EMBL/GenBank/DDBJ databases">
        <title>Tomitella cavernea sp. nov., an actinomycete isolated from soil.</title>
        <authorList>
            <person name="Cheng J."/>
        </authorList>
    </citation>
    <scope>NUCLEOTIDE SEQUENCE [LARGE SCALE GENOMIC DNA]</scope>
    <source>
        <strain evidence="2 3">HY188</strain>
        <plasmid evidence="2 3">unnamed</plasmid>
    </source>
</reference>
<dbReference type="AlphaFoldDB" id="A0A516X905"/>
<protein>
    <submittedName>
        <fullName evidence="2">Uncharacterized protein</fullName>
    </submittedName>
</protein>
<sequence length="145" mass="15562">MAFEVFDKRNTSLRRAPSVSIQKRGVISINRAAYTLMGAPECVELLYDREDGVVGIRGVGDDVPHGYAVRGAGRSAGTGPVMVAGSAFTAFYDIDTTISRRYPARMDDDVLCIDLDAGTEIIGNRGRRHAAPPADAPPAATEHDR</sequence>